<evidence type="ECO:0008006" key="3">
    <source>
        <dbReference type="Google" id="ProtNLM"/>
    </source>
</evidence>
<dbReference type="GO" id="GO:2000042">
    <property type="term" value="P:negative regulation of double-strand break repair via homologous recombination"/>
    <property type="evidence" value="ECO:0007669"/>
    <property type="project" value="TreeGrafter"/>
</dbReference>
<dbReference type="GO" id="GO:0033045">
    <property type="term" value="P:regulation of sister chromatid segregation"/>
    <property type="evidence" value="ECO:0007669"/>
    <property type="project" value="TreeGrafter"/>
</dbReference>
<dbReference type="Gene3D" id="2.40.50.140">
    <property type="entry name" value="Nucleic acid-binding proteins"/>
    <property type="match status" value="1"/>
</dbReference>
<dbReference type="GO" id="GO:0005829">
    <property type="term" value="C:cytosol"/>
    <property type="evidence" value="ECO:0007669"/>
    <property type="project" value="TreeGrafter"/>
</dbReference>
<dbReference type="InterPro" id="IPR032245">
    <property type="entry name" value="RMI2"/>
</dbReference>
<dbReference type="Pfam" id="PF16100">
    <property type="entry name" value="RMI2"/>
    <property type="match status" value="1"/>
</dbReference>
<dbReference type="InterPro" id="IPR012340">
    <property type="entry name" value="NA-bd_OB-fold"/>
</dbReference>
<protein>
    <recommendedName>
        <fullName evidence="3">RecQ-mediated genome instability protein 2</fullName>
    </recommendedName>
</protein>
<organism evidence="1 2">
    <name type="scientific">Megalurothrips usitatus</name>
    <name type="common">bean blossom thrips</name>
    <dbReference type="NCBI Taxonomy" id="439358"/>
    <lineage>
        <taxon>Eukaryota</taxon>
        <taxon>Metazoa</taxon>
        <taxon>Ecdysozoa</taxon>
        <taxon>Arthropoda</taxon>
        <taxon>Hexapoda</taxon>
        <taxon>Insecta</taxon>
        <taxon>Pterygota</taxon>
        <taxon>Neoptera</taxon>
        <taxon>Paraneoptera</taxon>
        <taxon>Thysanoptera</taxon>
        <taxon>Terebrantia</taxon>
        <taxon>Thripoidea</taxon>
        <taxon>Thripidae</taxon>
        <taxon>Megalurothrips</taxon>
    </lineage>
</organism>
<dbReference type="Proteomes" id="UP001075354">
    <property type="component" value="Chromosome 9"/>
</dbReference>
<gene>
    <name evidence="1" type="ORF">ONE63_010787</name>
</gene>
<accession>A0AAV7XKY4</accession>
<evidence type="ECO:0000313" key="1">
    <source>
        <dbReference type="EMBL" id="KAJ1524274.1"/>
    </source>
</evidence>
<dbReference type="GO" id="GO:0043007">
    <property type="term" value="P:maintenance of rDNA"/>
    <property type="evidence" value="ECO:0007669"/>
    <property type="project" value="TreeGrafter"/>
</dbReference>
<dbReference type="EMBL" id="JAPTSV010000009">
    <property type="protein sequence ID" value="KAJ1524274.1"/>
    <property type="molecule type" value="Genomic_DNA"/>
</dbReference>
<dbReference type="PANTHER" id="PTHR33962:SF1">
    <property type="entry name" value="RECQ-MEDIATED GENOME INSTABILITY PROTEIN 2"/>
    <property type="match status" value="1"/>
</dbReference>
<dbReference type="GO" id="GO:0016607">
    <property type="term" value="C:nuclear speck"/>
    <property type="evidence" value="ECO:0007669"/>
    <property type="project" value="TreeGrafter"/>
</dbReference>
<dbReference type="PANTHER" id="PTHR33962">
    <property type="entry name" value="RECQ-MEDIATED GENOME INSTABILITY PROTEIN 2 RMI2"/>
    <property type="match status" value="1"/>
</dbReference>
<sequence length="155" mass="17064">MSLEAKVVPLDSPLKMMIGDLKRVAGNKSQAHPWVIKFLADSTNNCPTIVEFSQIWLQGSVKTSMNDSDSIVLTDGSGDVKVTKCARVPGDRSWIKAGAYCGIFACVKKLSLSSPEVEAIKVMDLCEMKNDAQNMWPSEVQELIHFLRGSITFQL</sequence>
<name>A0AAV7XKY4_9NEOP</name>
<keyword evidence="2" id="KW-1185">Reference proteome</keyword>
<proteinExistence type="predicted"/>
<reference evidence="1" key="1">
    <citation type="submission" date="2022-12" db="EMBL/GenBank/DDBJ databases">
        <title>Chromosome-level genome assembly of the bean flower thrips Megalurothrips usitatus.</title>
        <authorList>
            <person name="Ma L."/>
            <person name="Liu Q."/>
            <person name="Li H."/>
            <person name="Cai W."/>
        </authorList>
    </citation>
    <scope>NUCLEOTIDE SEQUENCE</scope>
    <source>
        <strain evidence="1">Cailab_2022a</strain>
    </source>
</reference>
<evidence type="ECO:0000313" key="2">
    <source>
        <dbReference type="Proteomes" id="UP001075354"/>
    </source>
</evidence>
<dbReference type="AlphaFoldDB" id="A0AAV7XKY4"/>
<comment type="caution">
    <text evidence="1">The sequence shown here is derived from an EMBL/GenBank/DDBJ whole genome shotgun (WGS) entry which is preliminary data.</text>
</comment>
<dbReference type="GO" id="GO:0006281">
    <property type="term" value="P:DNA repair"/>
    <property type="evidence" value="ECO:0007669"/>
    <property type="project" value="TreeGrafter"/>
</dbReference>